<comment type="similarity">
    <text evidence="6">Belongs to the methyltransferase superfamily. RsmI family.</text>
</comment>
<dbReference type="HAMAP" id="MF_01877">
    <property type="entry name" value="16SrRNA_methyltr_I"/>
    <property type="match status" value="1"/>
</dbReference>
<name>A0A9D1MAB2_9FIRM</name>
<organism evidence="8 9">
    <name type="scientific">Candidatus Ornithomonoglobus merdipullorum</name>
    <dbReference type="NCBI Taxonomy" id="2840895"/>
    <lineage>
        <taxon>Bacteria</taxon>
        <taxon>Bacillati</taxon>
        <taxon>Bacillota</taxon>
        <taxon>Clostridia</taxon>
        <taxon>Candidatus Ornithomonoglobus</taxon>
    </lineage>
</organism>
<comment type="subcellular location">
    <subcellularLocation>
        <location evidence="6">Cytoplasm</location>
    </subcellularLocation>
</comment>
<dbReference type="GO" id="GO:0005737">
    <property type="term" value="C:cytoplasm"/>
    <property type="evidence" value="ECO:0007669"/>
    <property type="project" value="UniProtKB-SubCell"/>
</dbReference>
<dbReference type="InterPro" id="IPR035996">
    <property type="entry name" value="4pyrrol_Methylase_sf"/>
</dbReference>
<dbReference type="InterPro" id="IPR018063">
    <property type="entry name" value="SAM_MeTrfase_RsmI_CS"/>
</dbReference>
<comment type="caution">
    <text evidence="8">The sequence shown here is derived from an EMBL/GenBank/DDBJ whole genome shotgun (WGS) entry which is preliminary data.</text>
</comment>
<reference evidence="8" key="2">
    <citation type="journal article" date="2021" name="PeerJ">
        <title>Extensive microbial diversity within the chicken gut microbiome revealed by metagenomics and culture.</title>
        <authorList>
            <person name="Gilroy R."/>
            <person name="Ravi A."/>
            <person name="Getino M."/>
            <person name="Pursley I."/>
            <person name="Horton D.L."/>
            <person name="Alikhan N.F."/>
            <person name="Baker D."/>
            <person name="Gharbi K."/>
            <person name="Hall N."/>
            <person name="Watson M."/>
            <person name="Adriaenssens E.M."/>
            <person name="Foster-Nyarko E."/>
            <person name="Jarju S."/>
            <person name="Secka A."/>
            <person name="Antonio M."/>
            <person name="Oren A."/>
            <person name="Chaudhuri R.R."/>
            <person name="La Ragione R."/>
            <person name="Hildebrand F."/>
            <person name="Pallen M.J."/>
        </authorList>
    </citation>
    <scope>NUCLEOTIDE SEQUENCE</scope>
    <source>
        <strain evidence="8">USAMLcec3-3695</strain>
    </source>
</reference>
<dbReference type="EMBL" id="DVNB01000028">
    <property type="protein sequence ID" value="HIU56725.1"/>
    <property type="molecule type" value="Genomic_DNA"/>
</dbReference>
<protein>
    <recommendedName>
        <fullName evidence="6">Ribosomal RNA small subunit methyltransferase I</fullName>
        <ecNumber evidence="6">2.1.1.198</ecNumber>
    </recommendedName>
    <alternativeName>
        <fullName evidence="6">16S rRNA 2'-O-ribose C1402 methyltransferase</fullName>
    </alternativeName>
    <alternativeName>
        <fullName evidence="6">rRNA (cytidine-2'-O-)-methyltransferase RsmI</fullName>
    </alternativeName>
</protein>
<dbReference type="PANTHER" id="PTHR46111">
    <property type="entry name" value="RIBOSOMAL RNA SMALL SUBUNIT METHYLTRANSFERASE I"/>
    <property type="match status" value="1"/>
</dbReference>
<comment type="catalytic activity">
    <reaction evidence="6">
        <text>cytidine(1402) in 16S rRNA + S-adenosyl-L-methionine = 2'-O-methylcytidine(1402) in 16S rRNA + S-adenosyl-L-homocysteine + H(+)</text>
        <dbReference type="Rhea" id="RHEA:42924"/>
        <dbReference type="Rhea" id="RHEA-COMP:10285"/>
        <dbReference type="Rhea" id="RHEA-COMP:10286"/>
        <dbReference type="ChEBI" id="CHEBI:15378"/>
        <dbReference type="ChEBI" id="CHEBI:57856"/>
        <dbReference type="ChEBI" id="CHEBI:59789"/>
        <dbReference type="ChEBI" id="CHEBI:74495"/>
        <dbReference type="ChEBI" id="CHEBI:82748"/>
        <dbReference type="EC" id="2.1.1.198"/>
    </reaction>
</comment>
<accession>A0A9D1MAB2</accession>
<dbReference type="NCBIfam" id="TIGR00096">
    <property type="entry name" value="16S rRNA (cytidine(1402)-2'-O)-methyltransferase"/>
    <property type="match status" value="1"/>
</dbReference>
<dbReference type="PROSITE" id="PS01296">
    <property type="entry name" value="RSMI"/>
    <property type="match status" value="1"/>
</dbReference>
<dbReference type="InterPro" id="IPR000878">
    <property type="entry name" value="4pyrrol_Mease"/>
</dbReference>
<dbReference type="CDD" id="cd11648">
    <property type="entry name" value="RsmI"/>
    <property type="match status" value="1"/>
</dbReference>
<keyword evidence="2 6" id="KW-0698">rRNA processing</keyword>
<dbReference type="SUPFAM" id="SSF53790">
    <property type="entry name" value="Tetrapyrrole methylase"/>
    <property type="match status" value="1"/>
</dbReference>
<dbReference type="Gene3D" id="3.30.950.10">
    <property type="entry name" value="Methyltransferase, Cobalt-precorrin-4 Transmethylase, Domain 2"/>
    <property type="match status" value="1"/>
</dbReference>
<evidence type="ECO:0000256" key="4">
    <source>
        <dbReference type="ARBA" id="ARBA00022679"/>
    </source>
</evidence>
<evidence type="ECO:0000313" key="8">
    <source>
        <dbReference type="EMBL" id="HIU56725.1"/>
    </source>
</evidence>
<evidence type="ECO:0000256" key="3">
    <source>
        <dbReference type="ARBA" id="ARBA00022603"/>
    </source>
</evidence>
<dbReference type="InterPro" id="IPR014777">
    <property type="entry name" value="4pyrrole_Mease_sub1"/>
</dbReference>
<keyword evidence="4 6" id="KW-0808">Transferase</keyword>
<dbReference type="PANTHER" id="PTHR46111:SF1">
    <property type="entry name" value="RIBOSOMAL RNA SMALL SUBUNIT METHYLTRANSFERASE I"/>
    <property type="match status" value="1"/>
</dbReference>
<evidence type="ECO:0000256" key="1">
    <source>
        <dbReference type="ARBA" id="ARBA00022490"/>
    </source>
</evidence>
<dbReference type="PIRSF" id="PIRSF005917">
    <property type="entry name" value="MTase_YraL"/>
    <property type="match status" value="1"/>
</dbReference>
<feature type="domain" description="Tetrapyrrole methylase" evidence="7">
    <location>
        <begin position="8"/>
        <end position="205"/>
    </location>
</feature>
<keyword evidence="5 6" id="KW-0949">S-adenosyl-L-methionine</keyword>
<dbReference type="Pfam" id="PF00590">
    <property type="entry name" value="TP_methylase"/>
    <property type="match status" value="1"/>
</dbReference>
<dbReference type="InterPro" id="IPR014776">
    <property type="entry name" value="4pyrrole_Mease_sub2"/>
</dbReference>
<dbReference type="Gene3D" id="3.40.1010.10">
    <property type="entry name" value="Cobalt-precorrin-4 Transmethylase, Domain 1"/>
    <property type="match status" value="1"/>
</dbReference>
<dbReference type="GO" id="GO:0070677">
    <property type="term" value="F:rRNA (cytosine-2'-O-)-methyltransferase activity"/>
    <property type="evidence" value="ECO:0007669"/>
    <property type="project" value="UniProtKB-UniRule"/>
</dbReference>
<evidence type="ECO:0000256" key="2">
    <source>
        <dbReference type="ARBA" id="ARBA00022552"/>
    </source>
</evidence>
<dbReference type="FunFam" id="3.40.1010.10:FF:000002">
    <property type="entry name" value="Ribosomal RNA small subunit methyltransferase I"/>
    <property type="match status" value="1"/>
</dbReference>
<evidence type="ECO:0000256" key="6">
    <source>
        <dbReference type="HAMAP-Rule" id="MF_01877"/>
    </source>
</evidence>
<keyword evidence="3 6" id="KW-0489">Methyltransferase</keyword>
<dbReference type="Proteomes" id="UP000824109">
    <property type="component" value="Unassembled WGS sequence"/>
</dbReference>
<proteinExistence type="inferred from homology"/>
<evidence type="ECO:0000313" key="9">
    <source>
        <dbReference type="Proteomes" id="UP000824109"/>
    </source>
</evidence>
<reference evidence="8" key="1">
    <citation type="submission" date="2020-10" db="EMBL/GenBank/DDBJ databases">
        <authorList>
            <person name="Gilroy R."/>
        </authorList>
    </citation>
    <scope>NUCLEOTIDE SEQUENCE</scope>
    <source>
        <strain evidence="8">USAMLcec3-3695</strain>
    </source>
</reference>
<dbReference type="AlphaFoldDB" id="A0A9D1MAB2"/>
<evidence type="ECO:0000259" key="7">
    <source>
        <dbReference type="Pfam" id="PF00590"/>
    </source>
</evidence>
<sequence length="284" mass="31489">MADENGILYLCATPIGNLGDVSERCLEILKSVDLIAAEDTRRTLQLLNHFGITKALTSYHEHNKKAKGEYIVKLLKEGKNVAQVSDAGTPAISDPGEDLVRLCIENGITVTSVPGPVAGITALILSGLPTGRYAFEGFLSVNKRHRHEHLNAVKNDPRTLIFYEAPHKLKTTLSDMRSAFGGERRIALARELTKVHEEIIRTTLDGAVEYYEEKPPRGEYVLVIEGAKPETAGDEECFWSNMTVAEHVERYISEGMDSKAAIKAAAVDRNVPKREIYSEYHKTK</sequence>
<dbReference type="InterPro" id="IPR008189">
    <property type="entry name" value="rRNA_ssu_MeTfrase_I"/>
</dbReference>
<dbReference type="FunFam" id="3.30.950.10:FF:000002">
    <property type="entry name" value="Ribosomal RNA small subunit methyltransferase I"/>
    <property type="match status" value="1"/>
</dbReference>
<dbReference type="EC" id="2.1.1.198" evidence="6"/>
<comment type="function">
    <text evidence="6">Catalyzes the 2'-O-methylation of the ribose of cytidine 1402 (C1402) in 16S rRNA.</text>
</comment>
<gene>
    <name evidence="6 8" type="primary">rsmI</name>
    <name evidence="8" type="ORF">IAA61_02795</name>
</gene>
<evidence type="ECO:0000256" key="5">
    <source>
        <dbReference type="ARBA" id="ARBA00022691"/>
    </source>
</evidence>
<keyword evidence="1 6" id="KW-0963">Cytoplasm</keyword>